<dbReference type="Pfam" id="PF17113">
    <property type="entry name" value="AmpE"/>
    <property type="match status" value="1"/>
</dbReference>
<name>A0A0W0XFW6_9GAMM</name>
<dbReference type="GO" id="GO:0005886">
    <property type="term" value="C:plasma membrane"/>
    <property type="evidence" value="ECO:0007669"/>
    <property type="project" value="TreeGrafter"/>
</dbReference>
<evidence type="ECO:0000256" key="1">
    <source>
        <dbReference type="SAM" id="Phobius"/>
    </source>
</evidence>
<dbReference type="AlphaFoldDB" id="A0A0W0XFW6"/>
<keyword evidence="1" id="KW-0812">Transmembrane</keyword>
<dbReference type="GO" id="GO:0046677">
    <property type="term" value="P:response to antibiotic"/>
    <property type="evidence" value="ECO:0007669"/>
    <property type="project" value="TreeGrafter"/>
</dbReference>
<proteinExistence type="predicted"/>
<gene>
    <name evidence="2" type="ORF">Loak_0607</name>
</gene>
<dbReference type="PANTHER" id="PTHR38684">
    <property type="entry name" value="PROTEIN AMPE"/>
    <property type="match status" value="1"/>
</dbReference>
<feature type="transmembrane region" description="Helical" evidence="1">
    <location>
        <begin position="45"/>
        <end position="68"/>
    </location>
</feature>
<dbReference type="PANTHER" id="PTHR38684:SF1">
    <property type="entry name" value="PROTEIN AMPE"/>
    <property type="match status" value="1"/>
</dbReference>
<dbReference type="InterPro" id="IPR031347">
    <property type="entry name" value="AmpE"/>
</dbReference>
<sequence>MKLLIIVLCLLSERFLVHVSAHKRFYWFTSYFNAVIKLFPEHRMMINPWIMLILVLLPLLLATAIIFYFFEHFLFGFVGLLLSLIIFYYCLGPGHPFYPACSQSPESAIQDDVGNYLAEVNGQLFAVIFWYIILGPLGVLAYRLISLCRNQDKVQVQANYLAAVLDWVPARMTALLYLLVGHFQAGIHYFSNHVLTSPDNNQMMLKTCGLYAVDGDEQELLLMSKAETLVEHATIVLLVFLAFFTIAAWLS</sequence>
<dbReference type="InterPro" id="IPR052966">
    <property type="entry name" value="Beta-lactamase_Reg"/>
</dbReference>
<dbReference type="RefSeq" id="WP_025385896.1">
    <property type="nucleotide sequence ID" value="NZ_LCUA01000005.1"/>
</dbReference>
<reference evidence="2 3" key="1">
    <citation type="submission" date="2015-11" db="EMBL/GenBank/DDBJ databases">
        <title>Genomic analysis of 38 Legionella species identifies large and diverse effector repertoires.</title>
        <authorList>
            <person name="Burstein D."/>
            <person name="Amaro F."/>
            <person name="Zusman T."/>
            <person name="Lifshitz Z."/>
            <person name="Cohen O."/>
            <person name="Gilbert J.A."/>
            <person name="Pupko T."/>
            <person name="Shuman H.A."/>
            <person name="Segal G."/>
        </authorList>
    </citation>
    <scope>NUCLEOTIDE SEQUENCE [LARGE SCALE GENOMIC DNA]</scope>
    <source>
        <strain evidence="2 3">Oak Ridge-10</strain>
    </source>
</reference>
<evidence type="ECO:0000313" key="3">
    <source>
        <dbReference type="Proteomes" id="UP000054858"/>
    </source>
</evidence>
<feature type="transmembrane region" description="Helical" evidence="1">
    <location>
        <begin position="124"/>
        <end position="145"/>
    </location>
</feature>
<keyword evidence="1" id="KW-1133">Transmembrane helix</keyword>
<dbReference type="PATRIC" id="fig|29423.5.peg.631"/>
<feature type="transmembrane region" description="Helical" evidence="1">
    <location>
        <begin position="73"/>
        <end position="89"/>
    </location>
</feature>
<protein>
    <submittedName>
        <fullName evidence="2">Inner membrane protein AmpE</fullName>
    </submittedName>
</protein>
<accession>A0A0W0XFW6</accession>
<dbReference type="Proteomes" id="UP000054858">
    <property type="component" value="Unassembled WGS sequence"/>
</dbReference>
<keyword evidence="1" id="KW-0472">Membrane</keyword>
<evidence type="ECO:0000313" key="2">
    <source>
        <dbReference type="EMBL" id="KTD43432.1"/>
    </source>
</evidence>
<dbReference type="EMBL" id="LNYP01000008">
    <property type="protein sequence ID" value="KTD43432.1"/>
    <property type="molecule type" value="Genomic_DNA"/>
</dbReference>
<feature type="transmembrane region" description="Helical" evidence="1">
    <location>
        <begin position="229"/>
        <end position="250"/>
    </location>
</feature>
<organism evidence="2 3">
    <name type="scientific">Legionella oakridgensis</name>
    <dbReference type="NCBI Taxonomy" id="29423"/>
    <lineage>
        <taxon>Bacteria</taxon>
        <taxon>Pseudomonadati</taxon>
        <taxon>Pseudomonadota</taxon>
        <taxon>Gammaproteobacteria</taxon>
        <taxon>Legionellales</taxon>
        <taxon>Legionellaceae</taxon>
        <taxon>Legionella</taxon>
    </lineage>
</organism>
<comment type="caution">
    <text evidence="2">The sequence shown here is derived from an EMBL/GenBank/DDBJ whole genome shotgun (WGS) entry which is preliminary data.</text>
</comment>